<dbReference type="EMBL" id="CYZT01000668">
    <property type="protein sequence ID" value="CUQ08734.1"/>
    <property type="molecule type" value="Genomic_DNA"/>
</dbReference>
<dbReference type="Proteomes" id="UP000095746">
    <property type="component" value="Unassembled WGS sequence"/>
</dbReference>
<organism evidence="1 2">
    <name type="scientific">Flavonifractor plautii</name>
    <name type="common">Fusobacterium plautii</name>
    <dbReference type="NCBI Taxonomy" id="292800"/>
    <lineage>
        <taxon>Bacteria</taxon>
        <taxon>Bacillati</taxon>
        <taxon>Bacillota</taxon>
        <taxon>Clostridia</taxon>
        <taxon>Eubacteriales</taxon>
        <taxon>Oscillospiraceae</taxon>
        <taxon>Flavonifractor</taxon>
    </lineage>
</organism>
<evidence type="ECO:0000313" key="2">
    <source>
        <dbReference type="Proteomes" id="UP000095746"/>
    </source>
</evidence>
<name>A0A174TF46_FLAPL</name>
<accession>A0A174TF46</accession>
<gene>
    <name evidence="1" type="ORF">ERS852411_03956</name>
</gene>
<dbReference type="InterPro" id="IPR014202">
    <property type="entry name" value="Spore_II_R"/>
</dbReference>
<sequence>MGEAGYSYPVTASLVHDYWFPTKTYTDFALPAGAYTALRIEIGAGGGQNWWCVVFPPLCLGSVSETTQETALEAGLTENQVSLMTGEDEGYVVKFKAVELLEQFKGWLEGR</sequence>
<protein>
    <submittedName>
        <fullName evidence="1">Stage II sporulation protein R</fullName>
    </submittedName>
</protein>
<dbReference type="Pfam" id="PF09551">
    <property type="entry name" value="Spore_II_R"/>
    <property type="match status" value="1"/>
</dbReference>
<dbReference type="AlphaFoldDB" id="A0A174TF46"/>
<proteinExistence type="predicted"/>
<reference evidence="1 2" key="1">
    <citation type="submission" date="2015-09" db="EMBL/GenBank/DDBJ databases">
        <authorList>
            <consortium name="Pathogen Informatics"/>
        </authorList>
    </citation>
    <scope>NUCLEOTIDE SEQUENCE [LARGE SCALE GENOMIC DNA]</scope>
    <source>
        <strain evidence="1 2">2789STDY5608854</strain>
    </source>
</reference>
<evidence type="ECO:0000313" key="1">
    <source>
        <dbReference type="EMBL" id="CUQ08734.1"/>
    </source>
</evidence>